<dbReference type="SUPFAM" id="SSF53756">
    <property type="entry name" value="UDP-Glycosyltransferase/glycogen phosphorylase"/>
    <property type="match status" value="1"/>
</dbReference>
<organism evidence="1 2">
    <name type="scientific">Mucilaginibacter gracilis</name>
    <dbReference type="NCBI Taxonomy" id="423350"/>
    <lineage>
        <taxon>Bacteria</taxon>
        <taxon>Pseudomonadati</taxon>
        <taxon>Bacteroidota</taxon>
        <taxon>Sphingobacteriia</taxon>
        <taxon>Sphingobacteriales</taxon>
        <taxon>Sphingobacteriaceae</taxon>
        <taxon>Mucilaginibacter</taxon>
    </lineage>
</organism>
<dbReference type="EMBL" id="RBKU01000001">
    <property type="protein sequence ID" value="RKR83848.1"/>
    <property type="molecule type" value="Genomic_DNA"/>
</dbReference>
<dbReference type="AlphaFoldDB" id="A0A495J601"/>
<dbReference type="InterPro" id="IPR052913">
    <property type="entry name" value="Glycopeptide_resist_protein"/>
</dbReference>
<dbReference type="PANTHER" id="PTHR35788:SF1">
    <property type="entry name" value="EXPORTED PROTEIN"/>
    <property type="match status" value="1"/>
</dbReference>
<accession>A0A495J601</accession>
<dbReference type="PANTHER" id="PTHR35788">
    <property type="entry name" value="EXPORTED PROTEIN-RELATED"/>
    <property type="match status" value="1"/>
</dbReference>
<evidence type="ECO:0000313" key="2">
    <source>
        <dbReference type="Proteomes" id="UP000268007"/>
    </source>
</evidence>
<dbReference type="OrthoDB" id="9797191at2"/>
<evidence type="ECO:0000313" key="1">
    <source>
        <dbReference type="EMBL" id="RKR83848.1"/>
    </source>
</evidence>
<sequence>MLTKQTLANNHNFLSEAVFHLKSRLLIAKRLFVNTVTPKQKLYHNKSLKQQAVVSVSESELWNADDNAENWILTAGKIENLRIAVKKINGVEIDAGQVFSFWKYVGSPNKLKGYVLGREIREGCIVPTIAGGLCQLSNGLYDAALKANFDIIERHKHTRVIKGSLAEQDRDATVKWNYIDLRFKANKPFRIEAELTADKLIIKFRSGGTGVTSEIDYATKLKPSQLNDCYSCGNFGCFNYPNPDKRASAKPITTFVLDEKWNEYNDYINKQASGDDYFIVPIHQSKFIRLNRYNWVIATNAKVKTLPLVAVKRAISLRLFAKGNVFKQALNFDRQLAKAASKNIPIECTHLVIAQNLLPFMFEYGALGGRTFDVLMNRLPFEQLHQCLNHAHTIHSRSETLNDFRAPANWVEFECIALTKARHIVTPHQQIANIFNNKAVKLNWALPNIGKKPLAGNKILFPASAVGRKGAYEIKQLATELNLALVVTGKATEYENFWDGVKTEPAGQNILDGIGLVIYPAYVEHRPVMLLKALAAGIPVITTTACGLQAHPNLTILPTGNFELLKQTVELYLSKSKTFDTLNT</sequence>
<proteinExistence type="predicted"/>
<keyword evidence="2" id="KW-1185">Reference proteome</keyword>
<protein>
    <submittedName>
        <fullName evidence="1">VanW like protein</fullName>
    </submittedName>
</protein>
<reference evidence="1 2" key="1">
    <citation type="submission" date="2018-10" db="EMBL/GenBank/DDBJ databases">
        <title>Genomic Encyclopedia of Archaeal and Bacterial Type Strains, Phase II (KMG-II): from individual species to whole genera.</title>
        <authorList>
            <person name="Goeker M."/>
        </authorList>
    </citation>
    <scope>NUCLEOTIDE SEQUENCE [LARGE SCALE GENOMIC DNA]</scope>
    <source>
        <strain evidence="1 2">DSM 18602</strain>
    </source>
</reference>
<gene>
    <name evidence="1" type="ORF">BDD43_4063</name>
</gene>
<dbReference type="Pfam" id="PF04294">
    <property type="entry name" value="VanW"/>
    <property type="match status" value="1"/>
</dbReference>
<dbReference type="Proteomes" id="UP000268007">
    <property type="component" value="Unassembled WGS sequence"/>
</dbReference>
<comment type="caution">
    <text evidence="1">The sequence shown here is derived from an EMBL/GenBank/DDBJ whole genome shotgun (WGS) entry which is preliminary data.</text>
</comment>
<name>A0A495J601_9SPHI</name>
<dbReference type="RefSeq" id="WP_121199301.1">
    <property type="nucleotide sequence ID" value="NZ_RBKU01000001.1"/>
</dbReference>
<dbReference type="InterPro" id="IPR007391">
    <property type="entry name" value="Vancomycin_resist_VanW"/>
</dbReference>